<feature type="transmembrane region" description="Helical" evidence="5">
    <location>
        <begin position="102"/>
        <end position="120"/>
    </location>
</feature>
<feature type="transmembrane region" description="Helical" evidence="5">
    <location>
        <begin position="157"/>
        <end position="178"/>
    </location>
</feature>
<gene>
    <name evidence="7" type="ORF">KC729_03575</name>
</gene>
<evidence type="ECO:0000256" key="3">
    <source>
        <dbReference type="ARBA" id="ARBA00022989"/>
    </source>
</evidence>
<sequence>MIPIRDANPSRTRPVVVLGLIAVNAIVFLWEILLPAQGLQELFQGYGVVPVHLTHPSGGGWAWPTLLTYMFLHGGWLHVIGNLWVLWIFGDNIEDRMGHVRFLVFYLVTGVLAALTQSWLTPRSSVPSVGASGAIAGVMGAYIVLFPRARILTIVPVFFYPLFLELPAVAFLGLWFLLQLFSGTLALHASGEVGGIAFWAHVGGFLAGIVLHRLFLTRPRWRRG</sequence>
<keyword evidence="4 5" id="KW-0472">Membrane</keyword>
<dbReference type="GO" id="GO:0004252">
    <property type="term" value="F:serine-type endopeptidase activity"/>
    <property type="evidence" value="ECO:0007669"/>
    <property type="project" value="InterPro"/>
</dbReference>
<keyword evidence="7" id="KW-0645">Protease</keyword>
<dbReference type="Proteomes" id="UP000697710">
    <property type="component" value="Unassembled WGS sequence"/>
</dbReference>
<evidence type="ECO:0000259" key="6">
    <source>
        <dbReference type="Pfam" id="PF01694"/>
    </source>
</evidence>
<evidence type="ECO:0000313" key="8">
    <source>
        <dbReference type="Proteomes" id="UP000697710"/>
    </source>
</evidence>
<keyword evidence="7" id="KW-0378">Hydrolase</keyword>
<dbReference type="FunFam" id="1.20.1540.10:FF:000027">
    <property type="entry name" value="Rhomboid family intramembrane serine protease"/>
    <property type="match status" value="1"/>
</dbReference>
<comment type="caution">
    <text evidence="7">The sequence shown here is derived from an EMBL/GenBank/DDBJ whole genome shotgun (WGS) entry which is preliminary data.</text>
</comment>
<dbReference type="PANTHER" id="PTHR43731:SF26">
    <property type="entry name" value="RHOMBOID-LIKE PROTEIN 10, CHLOROPLASTIC"/>
    <property type="match status" value="1"/>
</dbReference>
<dbReference type="InterPro" id="IPR050925">
    <property type="entry name" value="Rhomboid_protease_S54"/>
</dbReference>
<dbReference type="Gene3D" id="1.20.1540.10">
    <property type="entry name" value="Rhomboid-like"/>
    <property type="match status" value="1"/>
</dbReference>
<evidence type="ECO:0000256" key="4">
    <source>
        <dbReference type="ARBA" id="ARBA00023136"/>
    </source>
</evidence>
<comment type="subcellular location">
    <subcellularLocation>
        <location evidence="1">Membrane</location>
        <topology evidence="1">Multi-pass membrane protein</topology>
    </subcellularLocation>
</comment>
<dbReference type="GO" id="GO:0006508">
    <property type="term" value="P:proteolysis"/>
    <property type="evidence" value="ECO:0007669"/>
    <property type="project" value="UniProtKB-KW"/>
</dbReference>
<dbReference type="PANTHER" id="PTHR43731">
    <property type="entry name" value="RHOMBOID PROTEASE"/>
    <property type="match status" value="1"/>
</dbReference>
<organism evidence="7 8">
    <name type="scientific">Eiseniibacteriota bacterium</name>
    <dbReference type="NCBI Taxonomy" id="2212470"/>
    <lineage>
        <taxon>Bacteria</taxon>
        <taxon>Candidatus Eiseniibacteriota</taxon>
    </lineage>
</organism>
<evidence type="ECO:0000256" key="2">
    <source>
        <dbReference type="ARBA" id="ARBA00022692"/>
    </source>
</evidence>
<accession>A0A956LXB7</accession>
<feature type="transmembrane region" description="Helical" evidence="5">
    <location>
        <begin position="198"/>
        <end position="216"/>
    </location>
</feature>
<feature type="domain" description="Peptidase S54 rhomboid" evidence="6">
    <location>
        <begin position="63"/>
        <end position="216"/>
    </location>
</feature>
<keyword evidence="3 5" id="KW-1133">Transmembrane helix</keyword>
<feature type="transmembrane region" description="Helical" evidence="5">
    <location>
        <begin position="66"/>
        <end position="90"/>
    </location>
</feature>
<dbReference type="EMBL" id="JAGQHR010000061">
    <property type="protein sequence ID" value="MCA9726737.1"/>
    <property type="molecule type" value="Genomic_DNA"/>
</dbReference>
<feature type="transmembrane region" description="Helical" evidence="5">
    <location>
        <begin position="126"/>
        <end position="145"/>
    </location>
</feature>
<protein>
    <submittedName>
        <fullName evidence="7">Rhomboid family intramembrane serine protease</fullName>
    </submittedName>
</protein>
<dbReference type="SUPFAM" id="SSF144091">
    <property type="entry name" value="Rhomboid-like"/>
    <property type="match status" value="1"/>
</dbReference>
<dbReference type="AlphaFoldDB" id="A0A956LXB7"/>
<reference evidence="7" key="1">
    <citation type="submission" date="2020-04" db="EMBL/GenBank/DDBJ databases">
        <authorList>
            <person name="Zhang T."/>
        </authorList>
    </citation>
    <scope>NUCLEOTIDE SEQUENCE</scope>
    <source>
        <strain evidence="7">HKST-UBA01</strain>
    </source>
</reference>
<evidence type="ECO:0000256" key="1">
    <source>
        <dbReference type="ARBA" id="ARBA00004141"/>
    </source>
</evidence>
<dbReference type="InterPro" id="IPR022764">
    <property type="entry name" value="Peptidase_S54_rhomboid_dom"/>
</dbReference>
<feature type="transmembrane region" description="Helical" evidence="5">
    <location>
        <begin position="12"/>
        <end position="33"/>
    </location>
</feature>
<reference evidence="7" key="2">
    <citation type="journal article" date="2021" name="Microbiome">
        <title>Successional dynamics and alternative stable states in a saline activated sludge microbial community over 9 years.</title>
        <authorList>
            <person name="Wang Y."/>
            <person name="Ye J."/>
            <person name="Ju F."/>
            <person name="Liu L."/>
            <person name="Boyd J.A."/>
            <person name="Deng Y."/>
            <person name="Parks D.H."/>
            <person name="Jiang X."/>
            <person name="Yin X."/>
            <person name="Woodcroft B.J."/>
            <person name="Tyson G.W."/>
            <person name="Hugenholtz P."/>
            <person name="Polz M.F."/>
            <person name="Zhang T."/>
        </authorList>
    </citation>
    <scope>NUCLEOTIDE SEQUENCE</scope>
    <source>
        <strain evidence="7">HKST-UBA01</strain>
    </source>
</reference>
<proteinExistence type="predicted"/>
<name>A0A956LXB7_UNCEI</name>
<dbReference type="Pfam" id="PF01694">
    <property type="entry name" value="Rhomboid"/>
    <property type="match status" value="1"/>
</dbReference>
<evidence type="ECO:0000256" key="5">
    <source>
        <dbReference type="SAM" id="Phobius"/>
    </source>
</evidence>
<keyword evidence="2 5" id="KW-0812">Transmembrane</keyword>
<dbReference type="GO" id="GO:0016020">
    <property type="term" value="C:membrane"/>
    <property type="evidence" value="ECO:0007669"/>
    <property type="project" value="UniProtKB-SubCell"/>
</dbReference>
<dbReference type="InterPro" id="IPR035952">
    <property type="entry name" value="Rhomboid-like_sf"/>
</dbReference>
<evidence type="ECO:0000313" key="7">
    <source>
        <dbReference type="EMBL" id="MCA9726737.1"/>
    </source>
</evidence>